<name>A0ABU7M1P4_9PROT</name>
<evidence type="ECO:0008006" key="4">
    <source>
        <dbReference type="Google" id="ProtNLM"/>
    </source>
</evidence>
<dbReference type="Proteomes" id="UP001310692">
    <property type="component" value="Unassembled WGS sequence"/>
</dbReference>
<organism evidence="2 3">
    <name type="scientific">Hyphobacterium marinum</name>
    <dbReference type="NCBI Taxonomy" id="3116574"/>
    <lineage>
        <taxon>Bacteria</taxon>
        <taxon>Pseudomonadati</taxon>
        <taxon>Pseudomonadota</taxon>
        <taxon>Alphaproteobacteria</taxon>
        <taxon>Maricaulales</taxon>
        <taxon>Maricaulaceae</taxon>
        <taxon>Hyphobacterium</taxon>
    </lineage>
</organism>
<dbReference type="EMBL" id="JAZDRO010000009">
    <property type="protein sequence ID" value="MEE2567749.1"/>
    <property type="molecule type" value="Genomic_DNA"/>
</dbReference>
<proteinExistence type="predicted"/>
<evidence type="ECO:0000313" key="3">
    <source>
        <dbReference type="Proteomes" id="UP001310692"/>
    </source>
</evidence>
<sequence length="240" mass="27043">MRTSAIIAGLSMGLVSACASVQYDAGPAFLGSEQHSERNYTINEETSAFVGNPMIRVQDYRIDRFSSSEVEIVNDFYYNGFGINTNFRAGERYRLGGRTILDGEEHQFFVFGMYGILFDQSGALQDSVLNLSAYPPVYLVYSYETDGGPGSVQPVVDERTNIEAEGQNYEIIYSGRDENSIRMSYREYTDANLARQSFFQDLTYPASSQTIRFRDIVIQVYEANSEQIRFSVTADDTTSE</sequence>
<feature type="chain" id="PRO_5045609154" description="Lipoprotein" evidence="1">
    <location>
        <begin position="20"/>
        <end position="240"/>
    </location>
</feature>
<evidence type="ECO:0000313" key="2">
    <source>
        <dbReference type="EMBL" id="MEE2567749.1"/>
    </source>
</evidence>
<reference evidence="2 3" key="1">
    <citation type="submission" date="2024-01" db="EMBL/GenBank/DDBJ databases">
        <title>Hyphobacterium bacterium isolated from marine sediment.</title>
        <authorList>
            <person name="Zhao S."/>
        </authorList>
    </citation>
    <scope>NUCLEOTIDE SEQUENCE [LARGE SCALE GENOMIC DNA]</scope>
    <source>
        <strain evidence="2 3">Y60-23</strain>
    </source>
</reference>
<evidence type="ECO:0000256" key="1">
    <source>
        <dbReference type="SAM" id="SignalP"/>
    </source>
</evidence>
<accession>A0ABU7M1P4</accession>
<keyword evidence="3" id="KW-1185">Reference proteome</keyword>
<dbReference type="RefSeq" id="WP_330197345.1">
    <property type="nucleotide sequence ID" value="NZ_JAZDRO010000009.1"/>
</dbReference>
<dbReference type="PROSITE" id="PS51257">
    <property type="entry name" value="PROKAR_LIPOPROTEIN"/>
    <property type="match status" value="1"/>
</dbReference>
<feature type="signal peptide" evidence="1">
    <location>
        <begin position="1"/>
        <end position="19"/>
    </location>
</feature>
<comment type="caution">
    <text evidence="2">The sequence shown here is derived from an EMBL/GenBank/DDBJ whole genome shotgun (WGS) entry which is preliminary data.</text>
</comment>
<gene>
    <name evidence="2" type="ORF">V0U35_13800</name>
</gene>
<protein>
    <recommendedName>
        <fullName evidence="4">Lipoprotein</fullName>
    </recommendedName>
</protein>
<keyword evidence="1" id="KW-0732">Signal</keyword>